<sequence>MGAGGRVAAERGGPPAPVVGYAQLWAADPGAWQAAGAAWCGLTALVETRAGELSTDARALRVAWSGRAATAADGRLAGLRGELTSVAPALIEADQVLAEFAGRLAVAKGRLAAAVALAEGAGLQIDRHGRVAADPARSQPPSERDGPAAARVAAALRAALELAGAADRAATARLDELATAAVDGWQAPPPPGRPGPGAAPVEVRAWWAGLTPAQRRWLVGHEPTLVGRLDGVPVAARYQANRLLLGARREELVAERRRLLSRVPPGPVDALRLRRVEARLAGLEALADRLGGPQVPRAYLLGLDPTGEGRVVVSLGDPDHADRVVTYVPGMTAGLDDAPGELARVARQGRCATLDPGEQTAAVLWLDYDAPDFLHEAATAGQARDAGPALHRFQEGLRASHEGPPARQTVLGHSYGSLVVGMAARDHGLAADALVFVGSPGVGVAQAAELGVPPGQVWASSAPDDVIRLTRPPADLARQMLLGTSPLAAVLGLGGQGEHELWFGRDPAGGGFGGRTFPSGRHGHVGYWDPANPALDGMARIVLGRYSADGPCPGTTRAPVAAWCDVRGPGRWSGSVTRR</sequence>
<feature type="domain" description="DUF1023" evidence="2">
    <location>
        <begin position="304"/>
        <end position="470"/>
    </location>
</feature>
<name>A0A1N5ZG22_9ACTN</name>
<keyword evidence="3" id="KW-0378">Hydrolase</keyword>
<dbReference type="GO" id="GO:0016787">
    <property type="term" value="F:hydrolase activity"/>
    <property type="evidence" value="ECO:0007669"/>
    <property type="project" value="UniProtKB-KW"/>
</dbReference>
<proteinExistence type="predicted"/>
<evidence type="ECO:0000256" key="1">
    <source>
        <dbReference type="SAM" id="MobiDB-lite"/>
    </source>
</evidence>
<dbReference type="AlphaFoldDB" id="A0A1N5ZG22"/>
<gene>
    <name evidence="3" type="ORF">SAMN04489832_3968</name>
</gene>
<protein>
    <submittedName>
        <fullName evidence="3">Alpha/beta hydrolase</fullName>
    </submittedName>
</protein>
<accession>A0A1N5ZG22</accession>
<organism evidence="3 4">
    <name type="scientific">Micromonospora cremea</name>
    <dbReference type="NCBI Taxonomy" id="709881"/>
    <lineage>
        <taxon>Bacteria</taxon>
        <taxon>Bacillati</taxon>
        <taxon>Actinomycetota</taxon>
        <taxon>Actinomycetes</taxon>
        <taxon>Micromonosporales</taxon>
        <taxon>Micromonosporaceae</taxon>
        <taxon>Micromonospora</taxon>
    </lineage>
</organism>
<reference evidence="4" key="1">
    <citation type="submission" date="2016-12" db="EMBL/GenBank/DDBJ databases">
        <authorList>
            <person name="Varghese N."/>
            <person name="Submissions S."/>
        </authorList>
    </citation>
    <scope>NUCLEOTIDE SEQUENCE [LARGE SCALE GENOMIC DNA]</scope>
    <source>
        <strain evidence="4">DSM 45599</strain>
    </source>
</reference>
<dbReference type="SUPFAM" id="SSF53474">
    <property type="entry name" value="alpha/beta-Hydrolases"/>
    <property type="match status" value="1"/>
</dbReference>
<dbReference type="EMBL" id="FSQT01000002">
    <property type="protein sequence ID" value="SIN20763.1"/>
    <property type="molecule type" value="Genomic_DNA"/>
</dbReference>
<feature type="region of interest" description="Disordered" evidence="1">
    <location>
        <begin position="129"/>
        <end position="148"/>
    </location>
</feature>
<dbReference type="InterPro" id="IPR010427">
    <property type="entry name" value="DUF1023"/>
</dbReference>
<dbReference type="Pfam" id="PF06259">
    <property type="entry name" value="Abhydrolase_8"/>
    <property type="match status" value="1"/>
</dbReference>
<dbReference type="Proteomes" id="UP000185124">
    <property type="component" value="Unassembled WGS sequence"/>
</dbReference>
<evidence type="ECO:0000259" key="2">
    <source>
        <dbReference type="Pfam" id="PF06259"/>
    </source>
</evidence>
<dbReference type="InterPro" id="IPR029058">
    <property type="entry name" value="AB_hydrolase_fold"/>
</dbReference>
<dbReference type="STRING" id="709881.SAMN04489832_3968"/>
<evidence type="ECO:0000313" key="3">
    <source>
        <dbReference type="EMBL" id="SIN20763.1"/>
    </source>
</evidence>
<evidence type="ECO:0000313" key="4">
    <source>
        <dbReference type="Proteomes" id="UP000185124"/>
    </source>
</evidence>
<keyword evidence="4" id="KW-1185">Reference proteome</keyword>